<feature type="region of interest" description="Disordered" evidence="1">
    <location>
        <begin position="120"/>
        <end position="143"/>
    </location>
</feature>
<organism evidence="2 3">
    <name type="scientific">Lithospermum erythrorhizon</name>
    <name type="common">Purple gromwell</name>
    <name type="synonym">Lithospermum officinale var. erythrorhizon</name>
    <dbReference type="NCBI Taxonomy" id="34254"/>
    <lineage>
        <taxon>Eukaryota</taxon>
        <taxon>Viridiplantae</taxon>
        <taxon>Streptophyta</taxon>
        <taxon>Embryophyta</taxon>
        <taxon>Tracheophyta</taxon>
        <taxon>Spermatophyta</taxon>
        <taxon>Magnoliopsida</taxon>
        <taxon>eudicotyledons</taxon>
        <taxon>Gunneridae</taxon>
        <taxon>Pentapetalae</taxon>
        <taxon>asterids</taxon>
        <taxon>lamiids</taxon>
        <taxon>Boraginales</taxon>
        <taxon>Boraginaceae</taxon>
        <taxon>Boraginoideae</taxon>
        <taxon>Lithospermeae</taxon>
        <taxon>Lithospermum</taxon>
    </lineage>
</organism>
<name>A0AAV3Q3N8_LITER</name>
<reference evidence="2 3" key="1">
    <citation type="submission" date="2024-01" db="EMBL/GenBank/DDBJ databases">
        <title>The complete chloroplast genome sequence of Lithospermum erythrorhizon: insights into the phylogenetic relationship among Boraginaceae species and the maternal lineages of purple gromwells.</title>
        <authorList>
            <person name="Okada T."/>
            <person name="Watanabe K."/>
        </authorList>
    </citation>
    <scope>NUCLEOTIDE SEQUENCE [LARGE SCALE GENOMIC DNA]</scope>
</reference>
<keyword evidence="3" id="KW-1185">Reference proteome</keyword>
<dbReference type="AlphaFoldDB" id="A0AAV3Q3N8"/>
<accession>A0AAV3Q3N8</accession>
<dbReference type="Proteomes" id="UP001454036">
    <property type="component" value="Unassembled WGS sequence"/>
</dbReference>
<evidence type="ECO:0000313" key="3">
    <source>
        <dbReference type="Proteomes" id="UP001454036"/>
    </source>
</evidence>
<feature type="region of interest" description="Disordered" evidence="1">
    <location>
        <begin position="430"/>
        <end position="454"/>
    </location>
</feature>
<feature type="compositionally biased region" description="Acidic residues" evidence="1">
    <location>
        <begin position="79"/>
        <end position="89"/>
    </location>
</feature>
<gene>
    <name evidence="2" type="ORF">LIER_14989</name>
</gene>
<protein>
    <submittedName>
        <fullName evidence="2">GTPase-activating protein</fullName>
    </submittedName>
</protein>
<dbReference type="PANTHER" id="PTHR38371:SF1">
    <property type="entry name" value="RHO GTPASE-ACTIVATING PROTEIN"/>
    <property type="match status" value="1"/>
</dbReference>
<feature type="region of interest" description="Disordered" evidence="1">
    <location>
        <begin position="66"/>
        <end position="99"/>
    </location>
</feature>
<dbReference type="PANTHER" id="PTHR38371">
    <property type="entry name" value="RHO GTPASE-ACTIVATING PROTEIN"/>
    <property type="match status" value="1"/>
</dbReference>
<evidence type="ECO:0000313" key="2">
    <source>
        <dbReference type="EMBL" id="GAA0157802.1"/>
    </source>
</evidence>
<dbReference type="EMBL" id="BAABME010003189">
    <property type="protein sequence ID" value="GAA0157802.1"/>
    <property type="molecule type" value="Genomic_DNA"/>
</dbReference>
<proteinExistence type="predicted"/>
<evidence type="ECO:0000256" key="1">
    <source>
        <dbReference type="SAM" id="MobiDB-lite"/>
    </source>
</evidence>
<feature type="compositionally biased region" description="Basic residues" evidence="1">
    <location>
        <begin position="354"/>
        <end position="363"/>
    </location>
</feature>
<sequence length="454" mass="50816">MSDFDPPSFSLGLEFDLHSPLPPPPSSQSVNPNILDSIVYDTDDEFQPNIDVSNVEQPINQLKRLKRGPKSPIRGFVDSVDDDIEDFSDEDKNKVAGEPENQCHSLASSSKLPLHRHGVLTSKPGSRLQLRKPGYAPHSMSSDNIGSNCKEILATQKSISPVRRFQLIDSDSDDSLLDDILTKDANEFGLPGKASQSNLDRNATIAKKETEQVPAANMSCREDLWKDFFPEKSVHIPTPAFDEVCKEYFSSVNDKNPIQNKSSSCSQTSNFRNKRVQQFNQNPQLPAHSYFFHDDTRIQKLIRERLPNFSPIGAETCQGYQNHDVSAFDYISQFGHGESSRAANRHPREVNPTKGRKNTRKAKGVMAQEPENWINPKNSAGISKETGQRSAQAGEKSAGHWFTNAEGRKVYISKNGKEMTGQLAYRNYRKESGVGYKKSKKKTTTKKKAAARKK</sequence>
<feature type="region of interest" description="Disordered" evidence="1">
    <location>
        <begin position="337"/>
        <end position="399"/>
    </location>
</feature>
<comment type="caution">
    <text evidence="2">The sequence shown here is derived from an EMBL/GenBank/DDBJ whole genome shotgun (WGS) entry which is preliminary data.</text>
</comment>
<feature type="compositionally biased region" description="Basic residues" evidence="1">
    <location>
        <begin position="437"/>
        <end position="454"/>
    </location>
</feature>